<comment type="caution">
    <text evidence="2">The sequence shown here is derived from an EMBL/GenBank/DDBJ whole genome shotgun (WGS) entry which is preliminary data.</text>
</comment>
<feature type="region of interest" description="Disordered" evidence="1">
    <location>
        <begin position="1"/>
        <end position="22"/>
    </location>
</feature>
<evidence type="ECO:0000256" key="1">
    <source>
        <dbReference type="SAM" id="MobiDB-lite"/>
    </source>
</evidence>
<organism evidence="2 3">
    <name type="scientific">Senna tora</name>
    <dbReference type="NCBI Taxonomy" id="362788"/>
    <lineage>
        <taxon>Eukaryota</taxon>
        <taxon>Viridiplantae</taxon>
        <taxon>Streptophyta</taxon>
        <taxon>Embryophyta</taxon>
        <taxon>Tracheophyta</taxon>
        <taxon>Spermatophyta</taxon>
        <taxon>Magnoliopsida</taxon>
        <taxon>eudicotyledons</taxon>
        <taxon>Gunneridae</taxon>
        <taxon>Pentapetalae</taxon>
        <taxon>rosids</taxon>
        <taxon>fabids</taxon>
        <taxon>Fabales</taxon>
        <taxon>Fabaceae</taxon>
        <taxon>Caesalpinioideae</taxon>
        <taxon>Cassia clade</taxon>
        <taxon>Senna</taxon>
    </lineage>
</organism>
<feature type="compositionally biased region" description="Basic and acidic residues" evidence="1">
    <location>
        <begin position="11"/>
        <end position="22"/>
    </location>
</feature>
<evidence type="ECO:0000313" key="2">
    <source>
        <dbReference type="EMBL" id="KAF7821758.1"/>
    </source>
</evidence>
<reference evidence="2" key="1">
    <citation type="submission" date="2020-09" db="EMBL/GenBank/DDBJ databases">
        <title>Genome-Enabled Discovery of Anthraquinone Biosynthesis in Senna tora.</title>
        <authorList>
            <person name="Kang S.-H."/>
            <person name="Pandey R.P."/>
            <person name="Lee C.-M."/>
            <person name="Sim J.-S."/>
            <person name="Jeong J.-T."/>
            <person name="Choi B.-S."/>
            <person name="Jung M."/>
            <person name="Ginzburg D."/>
            <person name="Zhao K."/>
            <person name="Won S.Y."/>
            <person name="Oh T.-J."/>
            <person name="Yu Y."/>
            <person name="Kim N.-H."/>
            <person name="Lee O.R."/>
            <person name="Lee T.-H."/>
            <person name="Bashyal P."/>
            <person name="Kim T.-S."/>
            <person name="Lee W.-H."/>
            <person name="Kawkins C."/>
            <person name="Kim C.-K."/>
            <person name="Kim J.S."/>
            <person name="Ahn B.O."/>
            <person name="Rhee S.Y."/>
            <person name="Sohng J.K."/>
        </authorList>
    </citation>
    <scope>NUCLEOTIDE SEQUENCE</scope>
    <source>
        <tissue evidence="2">Leaf</tissue>
    </source>
</reference>
<name>A0A834TGF0_9FABA</name>
<keyword evidence="3" id="KW-1185">Reference proteome</keyword>
<dbReference type="EMBL" id="JAAIUW010000008">
    <property type="protein sequence ID" value="KAF7821758.1"/>
    <property type="molecule type" value="Genomic_DNA"/>
</dbReference>
<evidence type="ECO:0000313" key="3">
    <source>
        <dbReference type="Proteomes" id="UP000634136"/>
    </source>
</evidence>
<accession>A0A834TGF0</accession>
<protein>
    <submittedName>
        <fullName evidence="2">Uncharacterized protein</fullName>
    </submittedName>
</protein>
<dbReference type="AlphaFoldDB" id="A0A834TGF0"/>
<sequence length="22" mass="2727">MEDNNWELTDYENKEETMTQCC</sequence>
<dbReference type="Proteomes" id="UP000634136">
    <property type="component" value="Unassembled WGS sequence"/>
</dbReference>
<gene>
    <name evidence="2" type="ORF">G2W53_027213</name>
</gene>
<proteinExistence type="predicted"/>